<feature type="transmembrane region" description="Helical" evidence="7">
    <location>
        <begin position="163"/>
        <end position="183"/>
    </location>
</feature>
<gene>
    <name evidence="8" type="ORF">F0475_07390</name>
</gene>
<keyword evidence="5 7" id="KW-1133">Transmembrane helix</keyword>
<evidence type="ECO:0000256" key="5">
    <source>
        <dbReference type="ARBA" id="ARBA00022989"/>
    </source>
</evidence>
<protein>
    <submittedName>
        <fullName evidence="8">Transporter</fullName>
    </submittedName>
</protein>
<keyword evidence="4 7" id="KW-0812">Transmembrane</keyword>
<evidence type="ECO:0000256" key="6">
    <source>
        <dbReference type="ARBA" id="ARBA00023136"/>
    </source>
</evidence>
<comment type="caution">
    <text evidence="8">The sequence shown here is derived from an EMBL/GenBank/DDBJ whole genome shotgun (WGS) entry which is preliminary data.</text>
</comment>
<evidence type="ECO:0000256" key="4">
    <source>
        <dbReference type="ARBA" id="ARBA00022692"/>
    </source>
</evidence>
<feature type="transmembrane region" description="Helical" evidence="7">
    <location>
        <begin position="119"/>
        <end position="142"/>
    </location>
</feature>
<name>A0A7C9HFZ3_9BACT</name>
<accession>A0A7C9HFZ3</accession>
<feature type="transmembrane region" description="Helical" evidence="7">
    <location>
        <begin position="33"/>
        <end position="52"/>
    </location>
</feature>
<dbReference type="EMBL" id="VVIQ01000006">
    <property type="protein sequence ID" value="MUL28124.1"/>
    <property type="molecule type" value="Genomic_DNA"/>
</dbReference>
<dbReference type="Proteomes" id="UP000482295">
    <property type="component" value="Unassembled WGS sequence"/>
</dbReference>
<keyword evidence="6 7" id="KW-0472">Membrane</keyword>
<dbReference type="AlphaFoldDB" id="A0A7C9HFZ3"/>
<feature type="transmembrane region" description="Helical" evidence="7">
    <location>
        <begin position="6"/>
        <end position="21"/>
    </location>
</feature>
<evidence type="ECO:0000256" key="3">
    <source>
        <dbReference type="ARBA" id="ARBA00022475"/>
    </source>
</evidence>
<feature type="transmembrane region" description="Helical" evidence="7">
    <location>
        <begin position="189"/>
        <end position="212"/>
    </location>
</feature>
<evidence type="ECO:0000313" key="9">
    <source>
        <dbReference type="Proteomes" id="UP000482295"/>
    </source>
</evidence>
<organism evidence="8 9">
    <name type="scientific">Prevotella vespertina</name>
    <dbReference type="NCBI Taxonomy" id="2608404"/>
    <lineage>
        <taxon>Bacteria</taxon>
        <taxon>Pseudomonadati</taxon>
        <taxon>Bacteroidota</taxon>
        <taxon>Bacteroidia</taxon>
        <taxon>Bacteroidales</taxon>
        <taxon>Prevotellaceae</taxon>
        <taxon>Prevotella</taxon>
    </lineage>
</organism>
<keyword evidence="3" id="KW-1003">Cell membrane</keyword>
<evidence type="ECO:0000313" key="8">
    <source>
        <dbReference type="EMBL" id="MUL28124.1"/>
    </source>
</evidence>
<feature type="transmembrane region" description="Helical" evidence="7">
    <location>
        <begin position="287"/>
        <end position="311"/>
    </location>
</feature>
<feature type="transmembrane region" description="Helical" evidence="7">
    <location>
        <begin position="58"/>
        <end position="77"/>
    </location>
</feature>
<proteinExistence type="predicted"/>
<dbReference type="PANTHER" id="PTHR36838:SF3">
    <property type="entry name" value="TRANSPORTER AUXIN EFFLUX CARRIER EC FAMILY"/>
    <property type="match status" value="1"/>
</dbReference>
<dbReference type="GO" id="GO:0016020">
    <property type="term" value="C:membrane"/>
    <property type="evidence" value="ECO:0007669"/>
    <property type="project" value="UniProtKB-SubCell"/>
</dbReference>
<feature type="transmembrane region" description="Helical" evidence="7">
    <location>
        <begin position="254"/>
        <end position="275"/>
    </location>
</feature>
<evidence type="ECO:0000256" key="1">
    <source>
        <dbReference type="ARBA" id="ARBA00004141"/>
    </source>
</evidence>
<dbReference type="GO" id="GO:0055085">
    <property type="term" value="P:transmembrane transport"/>
    <property type="evidence" value="ECO:0007669"/>
    <property type="project" value="InterPro"/>
</dbReference>
<dbReference type="RefSeq" id="WP_155716093.1">
    <property type="nucleotide sequence ID" value="NZ_VVIQ01000006.1"/>
</dbReference>
<evidence type="ECO:0000256" key="7">
    <source>
        <dbReference type="SAM" id="Phobius"/>
    </source>
</evidence>
<feature type="transmembrane region" description="Helical" evidence="7">
    <location>
        <begin position="224"/>
        <end position="248"/>
    </location>
</feature>
<comment type="subcellular location">
    <subcellularLocation>
        <location evidence="1">Membrane</location>
        <topology evidence="1">Multi-pass membrane protein</topology>
    </subcellularLocation>
</comment>
<sequence length="315" mass="34805">MKAIEILFPVFFMMLLGWLSRRRRWITTVQNEGAKSIVFSILLPLLVFQILMEAKLSTSFIYEILFLDVAWIVIYVLGKRIAKPVSGRYAQLAPFLLMTCEGGSVALPLYITLVGREHAMNIVTFDVAGILINFGLVPALVMRQTTKEVALFSLAKRIITAPFIIAVILGVVMNLSGIGRWLLESELHGVFTSTMSIATAPIASIILFTLGYDFQPHLSQIRPLIQLSLVRMIGCGAIVGGFFLLFPGLMEGKFFLIGVLLYFSCPPGFPVPLQVRSLCKSGDDEGFMSAFISLFIVLAMIAYTLITFVGIDYGV</sequence>
<keyword evidence="2" id="KW-0813">Transport</keyword>
<evidence type="ECO:0000256" key="2">
    <source>
        <dbReference type="ARBA" id="ARBA00022448"/>
    </source>
</evidence>
<dbReference type="Pfam" id="PF03547">
    <property type="entry name" value="Mem_trans"/>
    <property type="match status" value="1"/>
</dbReference>
<dbReference type="InterPro" id="IPR004776">
    <property type="entry name" value="Mem_transp_PIN-like"/>
</dbReference>
<reference evidence="8 9" key="1">
    <citation type="submission" date="2019-09" db="EMBL/GenBank/DDBJ databases">
        <title>Prevotella A2879 sp. nov., isolated from an abscess of a patient.</title>
        <authorList>
            <person name="Buhl M."/>
            <person name="Oberhettinger P."/>
        </authorList>
    </citation>
    <scope>NUCLEOTIDE SEQUENCE [LARGE SCALE GENOMIC DNA]</scope>
    <source>
        <strain evidence="8 9">A2879</strain>
    </source>
</reference>
<dbReference type="PANTHER" id="PTHR36838">
    <property type="entry name" value="AUXIN EFFLUX CARRIER FAMILY PROTEIN"/>
    <property type="match status" value="1"/>
</dbReference>
<keyword evidence="9" id="KW-1185">Reference proteome</keyword>